<feature type="region of interest" description="Disordered" evidence="1">
    <location>
        <begin position="1"/>
        <end position="38"/>
    </location>
</feature>
<keyword evidence="3" id="KW-1185">Reference proteome</keyword>
<evidence type="ECO:0000313" key="2">
    <source>
        <dbReference type="EMBL" id="PYI01417.1"/>
    </source>
</evidence>
<name>A0A319DUI6_ASPSB</name>
<feature type="compositionally biased region" description="Polar residues" evidence="1">
    <location>
        <begin position="1"/>
        <end position="10"/>
    </location>
</feature>
<accession>A0A319DUI6</accession>
<organism evidence="2 3">
    <name type="scientific">Aspergillus sclerotiicarbonarius (strain CBS 121057 / IBT 28362)</name>
    <dbReference type="NCBI Taxonomy" id="1448318"/>
    <lineage>
        <taxon>Eukaryota</taxon>
        <taxon>Fungi</taxon>
        <taxon>Dikarya</taxon>
        <taxon>Ascomycota</taxon>
        <taxon>Pezizomycotina</taxon>
        <taxon>Eurotiomycetes</taxon>
        <taxon>Eurotiomycetidae</taxon>
        <taxon>Eurotiales</taxon>
        <taxon>Aspergillaceae</taxon>
        <taxon>Aspergillus</taxon>
        <taxon>Aspergillus subgen. Circumdati</taxon>
    </lineage>
</organism>
<gene>
    <name evidence="2" type="ORF">BO78DRAFT_423580</name>
</gene>
<proteinExistence type="predicted"/>
<dbReference type="AlphaFoldDB" id="A0A319DUI6"/>
<protein>
    <submittedName>
        <fullName evidence="2">Uncharacterized protein</fullName>
    </submittedName>
</protein>
<evidence type="ECO:0000313" key="3">
    <source>
        <dbReference type="Proteomes" id="UP000248423"/>
    </source>
</evidence>
<dbReference type="VEuPathDB" id="FungiDB:BO78DRAFT_423580"/>
<dbReference type="EMBL" id="KZ826416">
    <property type="protein sequence ID" value="PYI01417.1"/>
    <property type="molecule type" value="Genomic_DNA"/>
</dbReference>
<dbReference type="Proteomes" id="UP000248423">
    <property type="component" value="Unassembled WGS sequence"/>
</dbReference>
<reference evidence="2 3" key="1">
    <citation type="submission" date="2018-02" db="EMBL/GenBank/DDBJ databases">
        <title>The genomes of Aspergillus section Nigri reveals drivers in fungal speciation.</title>
        <authorList>
            <consortium name="DOE Joint Genome Institute"/>
            <person name="Vesth T.C."/>
            <person name="Nybo J."/>
            <person name="Theobald S."/>
            <person name="Brandl J."/>
            <person name="Frisvad J.C."/>
            <person name="Nielsen K.F."/>
            <person name="Lyhne E.K."/>
            <person name="Kogle M.E."/>
            <person name="Kuo A."/>
            <person name="Riley R."/>
            <person name="Clum A."/>
            <person name="Nolan M."/>
            <person name="Lipzen A."/>
            <person name="Salamov A."/>
            <person name="Henrissat B."/>
            <person name="Wiebenga A."/>
            <person name="De vries R.P."/>
            <person name="Grigoriev I.V."/>
            <person name="Mortensen U.H."/>
            <person name="Andersen M.R."/>
            <person name="Baker S.E."/>
        </authorList>
    </citation>
    <scope>NUCLEOTIDE SEQUENCE [LARGE SCALE GENOMIC DNA]</scope>
    <source>
        <strain evidence="2 3">CBS 121057</strain>
    </source>
</reference>
<sequence>MGVVQCQETSVPRFCQPRRSPGKSKNQGAGNHSRGCSLRDGGHGWQPCRDLQETRAFSPVISSVASCRQSWQQWNFIQSSRILKGAIQWPLDFIPTPMGLHYDRPQAMGTEDLPVPCLFVTQVFPELARVDRISMKSTTEGLWMLPPQTSWAGVSHRKASPWWIGWGGRTPAQTHIIIIIMIIIATQPCFALQPKQEAPLTPSVALAVLSPSNLVDSRPGELSFTWNHPHDDN</sequence>
<evidence type="ECO:0000256" key="1">
    <source>
        <dbReference type="SAM" id="MobiDB-lite"/>
    </source>
</evidence>